<evidence type="ECO:0000313" key="2">
    <source>
        <dbReference type="Proteomes" id="UP001165243"/>
    </source>
</evidence>
<comment type="caution">
    <text evidence="1">The sequence shown here is derived from an EMBL/GenBank/DDBJ whole genome shotgun (WGS) entry which is preliminary data.</text>
</comment>
<gene>
    <name evidence="1" type="ORF">ME0900_17490</name>
</gene>
<accession>A0AAV5PRT6</accession>
<reference evidence="1" key="1">
    <citation type="submission" date="2023-04" db="EMBL/GenBank/DDBJ databases">
        <title>Draft genome sequences of Lactobacillus delbrueckii subsp. bulgaricus ME-900 and ME-901 with improved acid tolerance.</title>
        <authorList>
            <person name="Ishida T."/>
            <person name="Yamamoto E."/>
            <person name="Koizumi A."/>
            <person name="Fujiwara S."/>
            <person name="Makino S."/>
            <person name="Kano H."/>
            <person name="Kimura K."/>
        </authorList>
    </citation>
    <scope>NUCLEOTIDE SEQUENCE</scope>
    <source>
        <strain evidence="1">ME-900</strain>
    </source>
</reference>
<proteinExistence type="predicted"/>
<name>A0AAV5PRT6_LACDE</name>
<evidence type="ECO:0008006" key="3">
    <source>
        <dbReference type="Google" id="ProtNLM"/>
    </source>
</evidence>
<dbReference type="Proteomes" id="UP001165243">
    <property type="component" value="Unassembled WGS sequence"/>
</dbReference>
<evidence type="ECO:0000313" key="1">
    <source>
        <dbReference type="EMBL" id="GMB87375.1"/>
    </source>
</evidence>
<organism evidence="1 2">
    <name type="scientific">Lactobacillus delbrueckii subsp. bulgaricus</name>
    <dbReference type="NCBI Taxonomy" id="1585"/>
    <lineage>
        <taxon>Bacteria</taxon>
        <taxon>Bacillati</taxon>
        <taxon>Bacillota</taxon>
        <taxon>Bacilli</taxon>
        <taxon>Lactobacillales</taxon>
        <taxon>Lactobacillaceae</taxon>
        <taxon>Lactobacillus</taxon>
    </lineage>
</organism>
<sequence>MSSLPSFDTENEPKIARSVEKFFKDYKVMELLRRCGLRKSKGIPLWSILSYIFSNVFRDRSMYMQQKSGKCTAGFSKNTYYRFMQNPHINWLRLTILLAERIVNGHLKDLTSDQRADCFVFDDSLYSRTGYKKTELAAKDGAQIDARIVCVRNRSPVI</sequence>
<dbReference type="EMBL" id="BSWK01000038">
    <property type="protein sequence ID" value="GMB87375.1"/>
    <property type="molecule type" value="Genomic_DNA"/>
</dbReference>
<dbReference type="AlphaFoldDB" id="A0AAV5PRT6"/>
<protein>
    <recommendedName>
        <fullName evidence="3">Transposase</fullName>
    </recommendedName>
</protein>